<dbReference type="EMBL" id="DRIH01000130">
    <property type="protein sequence ID" value="HEC67936.1"/>
    <property type="molecule type" value="Genomic_DNA"/>
</dbReference>
<proteinExistence type="inferred from homology"/>
<protein>
    <recommendedName>
        <fullName evidence="4 5">Large ribosomal subunit protein bL32</fullName>
    </recommendedName>
</protein>
<evidence type="ECO:0000256" key="3">
    <source>
        <dbReference type="ARBA" id="ARBA00023274"/>
    </source>
</evidence>
<dbReference type="NCBIfam" id="TIGR01031">
    <property type="entry name" value="rpmF_bact"/>
    <property type="match status" value="1"/>
</dbReference>
<keyword evidence="3 5" id="KW-0687">Ribonucleoprotein</keyword>
<dbReference type="SUPFAM" id="SSF57829">
    <property type="entry name" value="Zn-binding ribosomal proteins"/>
    <property type="match status" value="1"/>
</dbReference>
<gene>
    <name evidence="5" type="primary">rpmF</name>
    <name evidence="6" type="ORF">ENI35_03885</name>
</gene>
<comment type="similarity">
    <text evidence="1 5">Belongs to the bacterial ribosomal protein bL32 family.</text>
</comment>
<dbReference type="GO" id="GO:0015934">
    <property type="term" value="C:large ribosomal subunit"/>
    <property type="evidence" value="ECO:0007669"/>
    <property type="project" value="InterPro"/>
</dbReference>
<dbReference type="InterPro" id="IPR044957">
    <property type="entry name" value="Ribosomal_bL32_bact"/>
</dbReference>
<comment type="caution">
    <text evidence="6">The sequence shown here is derived from an EMBL/GenBank/DDBJ whole genome shotgun (WGS) entry which is preliminary data.</text>
</comment>
<dbReference type="PANTHER" id="PTHR35534">
    <property type="entry name" value="50S RIBOSOMAL PROTEIN L32"/>
    <property type="match status" value="1"/>
</dbReference>
<dbReference type="HAMAP" id="MF_00340">
    <property type="entry name" value="Ribosomal_bL32"/>
    <property type="match status" value="1"/>
</dbReference>
<sequence length="60" mass="7090">MAVPKRKHSKSRRDKRRTHFKLNTPNVIECPHCHELKLAHRVCPNCGKYKGEEIIEVKEI</sequence>
<organism evidence="6">
    <name type="scientific">Desulfofervidus auxilii</name>
    <dbReference type="NCBI Taxonomy" id="1621989"/>
    <lineage>
        <taxon>Bacteria</taxon>
        <taxon>Pseudomonadati</taxon>
        <taxon>Thermodesulfobacteriota</taxon>
        <taxon>Candidatus Desulfofervidia</taxon>
        <taxon>Candidatus Desulfofervidales</taxon>
        <taxon>Candidatus Desulfofervidaceae</taxon>
        <taxon>Candidatus Desulfofervidus</taxon>
    </lineage>
</organism>
<evidence type="ECO:0000313" key="6">
    <source>
        <dbReference type="EMBL" id="HEC67936.1"/>
    </source>
</evidence>
<dbReference type="Gene3D" id="1.20.5.640">
    <property type="entry name" value="Single helix bin"/>
    <property type="match status" value="1"/>
</dbReference>
<dbReference type="GO" id="GO:0006412">
    <property type="term" value="P:translation"/>
    <property type="evidence" value="ECO:0007669"/>
    <property type="project" value="UniProtKB-UniRule"/>
</dbReference>
<dbReference type="PANTHER" id="PTHR35534:SF1">
    <property type="entry name" value="LARGE RIBOSOMAL SUBUNIT PROTEIN BL32"/>
    <property type="match status" value="1"/>
</dbReference>
<evidence type="ECO:0000256" key="1">
    <source>
        <dbReference type="ARBA" id="ARBA00008560"/>
    </source>
</evidence>
<evidence type="ECO:0000256" key="5">
    <source>
        <dbReference type="HAMAP-Rule" id="MF_00340"/>
    </source>
</evidence>
<name>A0A7C2ALB6_DESA2</name>
<keyword evidence="2 5" id="KW-0689">Ribosomal protein</keyword>
<evidence type="ECO:0000256" key="4">
    <source>
        <dbReference type="ARBA" id="ARBA00035178"/>
    </source>
</evidence>
<accession>A0A7C2ALB6</accession>
<evidence type="ECO:0000256" key="2">
    <source>
        <dbReference type="ARBA" id="ARBA00022980"/>
    </source>
</evidence>
<dbReference type="InterPro" id="IPR002677">
    <property type="entry name" value="Ribosomal_bL32"/>
</dbReference>
<dbReference type="InterPro" id="IPR011332">
    <property type="entry name" value="Ribosomal_zn-bd"/>
</dbReference>
<dbReference type="Pfam" id="PF01783">
    <property type="entry name" value="Ribosomal_L32p"/>
    <property type="match status" value="1"/>
</dbReference>
<dbReference type="GO" id="GO:0003735">
    <property type="term" value="F:structural constituent of ribosome"/>
    <property type="evidence" value="ECO:0007669"/>
    <property type="project" value="InterPro"/>
</dbReference>
<reference evidence="6" key="1">
    <citation type="journal article" date="2020" name="mSystems">
        <title>Genome- and Community-Level Interaction Insights into Carbon Utilization and Element Cycling Functions of Hydrothermarchaeota in Hydrothermal Sediment.</title>
        <authorList>
            <person name="Zhou Z."/>
            <person name="Liu Y."/>
            <person name="Xu W."/>
            <person name="Pan J."/>
            <person name="Luo Z.H."/>
            <person name="Li M."/>
        </authorList>
    </citation>
    <scope>NUCLEOTIDE SEQUENCE [LARGE SCALE GENOMIC DNA]</scope>
    <source>
        <strain evidence="6">HyVt-389</strain>
    </source>
</reference>
<dbReference type="Proteomes" id="UP000885738">
    <property type="component" value="Unassembled WGS sequence"/>
</dbReference>
<dbReference type="AlphaFoldDB" id="A0A7C2ALB6"/>